<dbReference type="SUPFAM" id="SSF55785">
    <property type="entry name" value="PYP-like sensor domain (PAS domain)"/>
    <property type="match status" value="4"/>
</dbReference>
<dbReference type="GO" id="GO:0003824">
    <property type="term" value="F:catalytic activity"/>
    <property type="evidence" value="ECO:0007669"/>
    <property type="project" value="UniProtKB-ARBA"/>
</dbReference>
<dbReference type="NCBIfam" id="TIGR00229">
    <property type="entry name" value="sensory_box"/>
    <property type="match status" value="2"/>
</dbReference>
<gene>
    <name evidence="5" type="ORF">HNQ59_001972</name>
</gene>
<dbReference type="PROSITE" id="PS50112">
    <property type="entry name" value="PAS"/>
    <property type="match status" value="3"/>
</dbReference>
<dbReference type="Gene3D" id="3.30.450.20">
    <property type="entry name" value="PAS domain"/>
    <property type="match status" value="4"/>
</dbReference>
<evidence type="ECO:0000313" key="5">
    <source>
        <dbReference type="EMBL" id="MBB5018681.1"/>
    </source>
</evidence>
<dbReference type="SMART" id="SM00086">
    <property type="entry name" value="PAC"/>
    <property type="match status" value="3"/>
</dbReference>
<evidence type="ECO:0000259" key="3">
    <source>
        <dbReference type="PROSITE" id="PS50113"/>
    </source>
</evidence>
<feature type="domain" description="GGDEF" evidence="4">
    <location>
        <begin position="596"/>
        <end position="733"/>
    </location>
</feature>
<evidence type="ECO:0000259" key="2">
    <source>
        <dbReference type="PROSITE" id="PS50112"/>
    </source>
</evidence>
<dbReference type="SUPFAM" id="SSF55073">
    <property type="entry name" value="Nucleotide cyclase"/>
    <property type="match status" value="1"/>
</dbReference>
<comment type="caution">
    <text evidence="5">The sequence shown here is derived from an EMBL/GenBank/DDBJ whole genome shotgun (WGS) entry which is preliminary data.</text>
</comment>
<dbReference type="PANTHER" id="PTHR44757:SF2">
    <property type="entry name" value="BIOFILM ARCHITECTURE MAINTENANCE PROTEIN MBAA"/>
    <property type="match status" value="1"/>
</dbReference>
<dbReference type="NCBIfam" id="TIGR00254">
    <property type="entry name" value="GGDEF"/>
    <property type="match status" value="1"/>
</dbReference>
<dbReference type="InterPro" id="IPR000700">
    <property type="entry name" value="PAS-assoc_C"/>
</dbReference>
<proteinExistence type="predicted"/>
<dbReference type="InterPro" id="IPR001610">
    <property type="entry name" value="PAC"/>
</dbReference>
<dbReference type="InterPro" id="IPR043128">
    <property type="entry name" value="Rev_trsase/Diguanyl_cyclase"/>
</dbReference>
<dbReference type="AlphaFoldDB" id="A0A840MU14"/>
<dbReference type="InterPro" id="IPR029787">
    <property type="entry name" value="Nucleotide_cyclase"/>
</dbReference>
<dbReference type="SMART" id="SM00267">
    <property type="entry name" value="GGDEF"/>
    <property type="match status" value="1"/>
</dbReference>
<dbReference type="InterPro" id="IPR035965">
    <property type="entry name" value="PAS-like_dom_sf"/>
</dbReference>
<dbReference type="RefSeq" id="WP_184038324.1">
    <property type="nucleotide sequence ID" value="NZ_JACHHY010000010.1"/>
</dbReference>
<feature type="coiled-coil region" evidence="1">
    <location>
        <begin position="527"/>
        <end position="568"/>
    </location>
</feature>
<dbReference type="InterPro" id="IPR000014">
    <property type="entry name" value="PAS"/>
</dbReference>
<evidence type="ECO:0000259" key="4">
    <source>
        <dbReference type="PROSITE" id="PS50887"/>
    </source>
</evidence>
<dbReference type="EMBL" id="JACHHY010000010">
    <property type="protein sequence ID" value="MBB5018681.1"/>
    <property type="molecule type" value="Genomic_DNA"/>
</dbReference>
<dbReference type="Pfam" id="PF08448">
    <property type="entry name" value="PAS_4"/>
    <property type="match status" value="1"/>
</dbReference>
<feature type="domain" description="PAS" evidence="2">
    <location>
        <begin position="274"/>
        <end position="320"/>
    </location>
</feature>
<evidence type="ECO:0000313" key="6">
    <source>
        <dbReference type="Proteomes" id="UP000575898"/>
    </source>
</evidence>
<dbReference type="PANTHER" id="PTHR44757">
    <property type="entry name" value="DIGUANYLATE CYCLASE DGCP"/>
    <property type="match status" value="1"/>
</dbReference>
<evidence type="ECO:0000256" key="1">
    <source>
        <dbReference type="SAM" id="Coils"/>
    </source>
</evidence>
<dbReference type="Pfam" id="PF08447">
    <property type="entry name" value="PAS_3"/>
    <property type="match status" value="1"/>
</dbReference>
<organism evidence="5 6">
    <name type="scientific">Chitinivorax tropicus</name>
    <dbReference type="NCBI Taxonomy" id="714531"/>
    <lineage>
        <taxon>Bacteria</taxon>
        <taxon>Pseudomonadati</taxon>
        <taxon>Pseudomonadota</taxon>
        <taxon>Betaproteobacteria</taxon>
        <taxon>Chitinivorax</taxon>
    </lineage>
</organism>
<feature type="domain" description="PAC" evidence="3">
    <location>
        <begin position="222"/>
        <end position="274"/>
    </location>
</feature>
<feature type="domain" description="PAS" evidence="2">
    <location>
        <begin position="149"/>
        <end position="219"/>
    </location>
</feature>
<dbReference type="InterPro" id="IPR052155">
    <property type="entry name" value="Biofilm_reg_signaling"/>
</dbReference>
<dbReference type="InterPro" id="IPR013656">
    <property type="entry name" value="PAS_4"/>
</dbReference>
<dbReference type="Pfam" id="PF00990">
    <property type="entry name" value="GGDEF"/>
    <property type="match status" value="1"/>
</dbReference>
<dbReference type="FunFam" id="3.30.70.270:FF:000001">
    <property type="entry name" value="Diguanylate cyclase domain protein"/>
    <property type="match status" value="1"/>
</dbReference>
<feature type="domain" description="PAS" evidence="2">
    <location>
        <begin position="48"/>
        <end position="104"/>
    </location>
</feature>
<name>A0A840MU14_9PROT</name>
<sequence length="733" mass="82231">MGHTTGQGWAGLVVSTGGERKVIGWWRRKQARERAKWPVWFDASCEAVMVLDRAGHIRYVNASLAGLLGFDDPAILSDRAIRDFCSPETLRLLGAATEATLLGELLTSSGQRRRVRFSVSEVPGQDELRWVLIRDETSQLAERQALMHSERQFRVLTEQARDVISEHAEDGRIEYVSPACYAMLGFHQSELLGKLPQDLIHPDDHAIALQTLAGLVAHPEGATLQCRLLCHNGDYLWVEIFGRAFEREAELERGFVLVTRDITSRRMAEDALRESERLRTLFDLARDEFFLVDNSGRIVDVNQHACEHMGTNRGWLVGNQFDQLIGAPGKDLSAVGLEDIYRRVSRGEAVMLEVSRTTHVGTVLQAEALFSAIRHDGRNLLLVSLRDISLRKQMEKEFRESVAALRLLHMRLFGIIEGTNDLIAALDRECRLIAYNTAFRQVFEFNYGLPVSLGMNLLASLVDQPEAMARAFTNWRRALTGETFADTQSWKAPGKGDEYFEVNYCPIRDEAGEVCGAAYIGRNITGRKVAEDQLKRALEQLEASRRETENVNQQLRQANTELLRQANQDGMTGIANRRYFDDYLAHEWRRAIRHREPMALIFADVDFFKLYNDYYGHQAGDECLRKIATALQGQLHRPGDLLARYGGEEFVILLPNTTLAGGIFIAEGMLKAISALRIPHASSSVADHVTLSLGVAATVPSEATAEGFLMYGADQALYSAKKNGRNRVFGNPI</sequence>
<dbReference type="PROSITE" id="PS50887">
    <property type="entry name" value="GGDEF"/>
    <property type="match status" value="1"/>
</dbReference>
<dbReference type="InterPro" id="IPR013655">
    <property type="entry name" value="PAS_fold_3"/>
</dbReference>
<protein>
    <submittedName>
        <fullName evidence="5">Diguanylate cyclase (GGDEF)-like protein/PAS domain S-box-containing protein</fullName>
    </submittedName>
</protein>
<dbReference type="PROSITE" id="PS50113">
    <property type="entry name" value="PAC"/>
    <property type="match status" value="1"/>
</dbReference>
<dbReference type="InterPro" id="IPR000160">
    <property type="entry name" value="GGDEF_dom"/>
</dbReference>
<dbReference type="Pfam" id="PF13188">
    <property type="entry name" value="PAS_8"/>
    <property type="match status" value="1"/>
</dbReference>
<dbReference type="SMART" id="SM00091">
    <property type="entry name" value="PAS"/>
    <property type="match status" value="4"/>
</dbReference>
<keyword evidence="6" id="KW-1185">Reference proteome</keyword>
<accession>A0A840MU14</accession>
<dbReference type="CDD" id="cd01949">
    <property type="entry name" value="GGDEF"/>
    <property type="match status" value="1"/>
</dbReference>
<dbReference type="CDD" id="cd00130">
    <property type="entry name" value="PAS"/>
    <property type="match status" value="3"/>
</dbReference>
<dbReference type="Gene3D" id="3.30.70.270">
    <property type="match status" value="1"/>
</dbReference>
<reference evidence="5 6" key="1">
    <citation type="submission" date="2020-08" db="EMBL/GenBank/DDBJ databases">
        <title>Genomic Encyclopedia of Type Strains, Phase IV (KMG-IV): sequencing the most valuable type-strain genomes for metagenomic binning, comparative biology and taxonomic classification.</title>
        <authorList>
            <person name="Goeker M."/>
        </authorList>
    </citation>
    <scope>NUCLEOTIDE SEQUENCE [LARGE SCALE GENOMIC DNA]</scope>
    <source>
        <strain evidence="5 6">DSM 27165</strain>
    </source>
</reference>
<keyword evidence="1" id="KW-0175">Coiled coil</keyword>
<dbReference type="Pfam" id="PF13426">
    <property type="entry name" value="PAS_9"/>
    <property type="match status" value="1"/>
</dbReference>
<dbReference type="Proteomes" id="UP000575898">
    <property type="component" value="Unassembled WGS sequence"/>
</dbReference>